<dbReference type="EMBL" id="KN831832">
    <property type="protein sequence ID" value="KIM35073.1"/>
    <property type="molecule type" value="Genomic_DNA"/>
</dbReference>
<evidence type="ECO:0000256" key="1">
    <source>
        <dbReference type="SAM" id="Phobius"/>
    </source>
</evidence>
<keyword evidence="1" id="KW-0812">Transmembrane</keyword>
<accession>A0A0C2XAS2</accession>
<protein>
    <submittedName>
        <fullName evidence="2">Uncharacterized protein</fullName>
    </submittedName>
</protein>
<gene>
    <name evidence="2" type="ORF">M413DRAFT_32782</name>
</gene>
<organism evidence="2 3">
    <name type="scientific">Hebeloma cylindrosporum</name>
    <dbReference type="NCBI Taxonomy" id="76867"/>
    <lineage>
        <taxon>Eukaryota</taxon>
        <taxon>Fungi</taxon>
        <taxon>Dikarya</taxon>
        <taxon>Basidiomycota</taxon>
        <taxon>Agaricomycotina</taxon>
        <taxon>Agaricomycetes</taxon>
        <taxon>Agaricomycetidae</taxon>
        <taxon>Agaricales</taxon>
        <taxon>Agaricineae</taxon>
        <taxon>Hymenogastraceae</taxon>
        <taxon>Hebeloma</taxon>
    </lineage>
</organism>
<dbReference type="HOGENOM" id="CLU_395900_0_0_1"/>
<reference evidence="2 3" key="1">
    <citation type="submission" date="2014-04" db="EMBL/GenBank/DDBJ databases">
        <authorList>
            <consortium name="DOE Joint Genome Institute"/>
            <person name="Kuo A."/>
            <person name="Gay G."/>
            <person name="Dore J."/>
            <person name="Kohler A."/>
            <person name="Nagy L.G."/>
            <person name="Floudas D."/>
            <person name="Copeland A."/>
            <person name="Barry K.W."/>
            <person name="Cichocki N."/>
            <person name="Veneault-Fourrey C."/>
            <person name="LaButti K."/>
            <person name="Lindquist E.A."/>
            <person name="Lipzen A."/>
            <person name="Lundell T."/>
            <person name="Morin E."/>
            <person name="Murat C."/>
            <person name="Sun H."/>
            <person name="Tunlid A."/>
            <person name="Henrissat B."/>
            <person name="Grigoriev I.V."/>
            <person name="Hibbett D.S."/>
            <person name="Martin F."/>
            <person name="Nordberg H.P."/>
            <person name="Cantor M.N."/>
            <person name="Hua S.X."/>
        </authorList>
    </citation>
    <scope>NUCLEOTIDE SEQUENCE [LARGE SCALE GENOMIC DNA]</scope>
    <source>
        <strain evidence="3">h7</strain>
    </source>
</reference>
<dbReference type="AlphaFoldDB" id="A0A0C2XAS2"/>
<proteinExistence type="predicted"/>
<keyword evidence="1" id="KW-1133">Transmembrane helix</keyword>
<dbReference type="Proteomes" id="UP000053424">
    <property type="component" value="Unassembled WGS sequence"/>
</dbReference>
<dbReference type="OrthoDB" id="3516995at2759"/>
<evidence type="ECO:0000313" key="3">
    <source>
        <dbReference type="Proteomes" id="UP000053424"/>
    </source>
</evidence>
<keyword evidence="3" id="KW-1185">Reference proteome</keyword>
<reference evidence="3" key="2">
    <citation type="submission" date="2015-01" db="EMBL/GenBank/DDBJ databases">
        <title>Evolutionary Origins and Diversification of the Mycorrhizal Mutualists.</title>
        <authorList>
            <consortium name="DOE Joint Genome Institute"/>
            <consortium name="Mycorrhizal Genomics Consortium"/>
            <person name="Kohler A."/>
            <person name="Kuo A."/>
            <person name="Nagy L.G."/>
            <person name="Floudas D."/>
            <person name="Copeland A."/>
            <person name="Barry K.W."/>
            <person name="Cichocki N."/>
            <person name="Veneault-Fourrey C."/>
            <person name="LaButti K."/>
            <person name="Lindquist E.A."/>
            <person name="Lipzen A."/>
            <person name="Lundell T."/>
            <person name="Morin E."/>
            <person name="Murat C."/>
            <person name="Riley R."/>
            <person name="Ohm R."/>
            <person name="Sun H."/>
            <person name="Tunlid A."/>
            <person name="Henrissat B."/>
            <person name="Grigoriev I.V."/>
            <person name="Hibbett D.S."/>
            <person name="Martin F."/>
        </authorList>
    </citation>
    <scope>NUCLEOTIDE SEQUENCE [LARGE SCALE GENOMIC DNA]</scope>
    <source>
        <strain evidence="3">h7</strain>
    </source>
</reference>
<evidence type="ECO:0000313" key="2">
    <source>
        <dbReference type="EMBL" id="KIM35073.1"/>
    </source>
</evidence>
<sequence>MGQGISDVFYPDNPNRRNRAEQLREDILAYCRSYDEIKKARDEVLKEIGPRLATLLKNEGYDTPEALDAKVQSILTGDNLAHYLRVKYQHDASSELERTVFAICSYISIGSGVFLGGLALLGIITGGTAFAILGGVGLVLAAIGAVLVFFAVLEGEQERRNLREAIYRLGPERVKARRAQMMMQAISNWCRYIKQYLESAVVKKNPDMAAEIWEGDFKADFAKSEHEPVVEWLIKHDRERDAWMNEDGGWMYQYSGRSFAGFGIGASVEVGLIATTSANLSIPESEEKPKVVLQHSGEAQISMVVLEASKEFCIAQDDKGDKWAFMPETVPKRSAEKQLSVHNSLFSLTKLDTGEVLHNFSLTDNVPRANRVQQLAADISRIQTQIKEEVEDGRVQDDKAIVALGEIAKKAGYQTLEDYETAAFKLLTPEEREKIDKMKKEVTALDEDMGISHMVFRGLIAVGVLLSGAKISLLGIELASTQMIVYGLQALFRGIYKGLAGATQAAAKLFTWGRYTLEALSSTPKFLKESEKILNIAKKGGNLFVAIGVLEDAGLLIAEAIKGGQQRGELRVAIKNLCSHRFIAKQLQQEAHIILGFKTEAHGILRMKSKYEDWIKSGRETRQGADADMKKMYTLVDDLKAKINTISTQGTWDLLNKQDEDSKIAWKNEDPSLSEILTYITEHPELKKAERKEDAK</sequence>
<name>A0A0C2XAS2_HEBCY</name>
<feature type="transmembrane region" description="Helical" evidence="1">
    <location>
        <begin position="100"/>
        <end position="124"/>
    </location>
</feature>
<keyword evidence="1" id="KW-0472">Membrane</keyword>
<feature type="transmembrane region" description="Helical" evidence="1">
    <location>
        <begin position="130"/>
        <end position="153"/>
    </location>
</feature>